<proteinExistence type="predicted"/>
<reference evidence="1 2" key="2">
    <citation type="journal article" date="2017" name="Front. Plant Sci.">
        <title>Gene Classification and Mining of Molecular Markers Useful in Red Clover (Trifolium pratense) Breeding.</title>
        <authorList>
            <person name="Istvanek J."/>
            <person name="Dluhosova J."/>
            <person name="Dluhos P."/>
            <person name="Patkova L."/>
            <person name="Nedelnik J."/>
            <person name="Repkova J."/>
        </authorList>
    </citation>
    <scope>NUCLEOTIDE SEQUENCE [LARGE SCALE GENOMIC DNA]</scope>
    <source>
        <strain evidence="2">cv. Tatra</strain>
        <tissue evidence="1">Young leaves</tissue>
    </source>
</reference>
<accession>A0A2K3JL70</accession>
<protein>
    <submittedName>
        <fullName evidence="1">Uncharacterized protein</fullName>
    </submittedName>
</protein>
<evidence type="ECO:0000313" key="1">
    <source>
        <dbReference type="EMBL" id="PNX54778.1"/>
    </source>
</evidence>
<dbReference type="AlphaFoldDB" id="A0A2K3JL70"/>
<name>A0A2K3JL70_TRIPR</name>
<dbReference type="EMBL" id="ASHM01069139">
    <property type="protein sequence ID" value="PNX54778.1"/>
    <property type="molecule type" value="Genomic_DNA"/>
</dbReference>
<reference evidence="1 2" key="1">
    <citation type="journal article" date="2014" name="Am. J. Bot.">
        <title>Genome assembly and annotation for red clover (Trifolium pratense; Fabaceae).</title>
        <authorList>
            <person name="Istvanek J."/>
            <person name="Jaros M."/>
            <person name="Krenek A."/>
            <person name="Repkova J."/>
        </authorList>
    </citation>
    <scope>NUCLEOTIDE SEQUENCE [LARGE SCALE GENOMIC DNA]</scope>
    <source>
        <strain evidence="2">cv. Tatra</strain>
        <tissue evidence="1">Young leaves</tissue>
    </source>
</reference>
<dbReference type="Proteomes" id="UP000236291">
    <property type="component" value="Unassembled WGS sequence"/>
</dbReference>
<evidence type="ECO:0000313" key="2">
    <source>
        <dbReference type="Proteomes" id="UP000236291"/>
    </source>
</evidence>
<organism evidence="1 2">
    <name type="scientific">Trifolium pratense</name>
    <name type="common">Red clover</name>
    <dbReference type="NCBI Taxonomy" id="57577"/>
    <lineage>
        <taxon>Eukaryota</taxon>
        <taxon>Viridiplantae</taxon>
        <taxon>Streptophyta</taxon>
        <taxon>Embryophyta</taxon>
        <taxon>Tracheophyta</taxon>
        <taxon>Spermatophyta</taxon>
        <taxon>Magnoliopsida</taxon>
        <taxon>eudicotyledons</taxon>
        <taxon>Gunneridae</taxon>
        <taxon>Pentapetalae</taxon>
        <taxon>rosids</taxon>
        <taxon>fabids</taxon>
        <taxon>Fabales</taxon>
        <taxon>Fabaceae</taxon>
        <taxon>Papilionoideae</taxon>
        <taxon>50 kb inversion clade</taxon>
        <taxon>NPAAA clade</taxon>
        <taxon>Hologalegina</taxon>
        <taxon>IRL clade</taxon>
        <taxon>Trifolieae</taxon>
        <taxon>Trifolium</taxon>
    </lineage>
</organism>
<sequence length="103" mass="11331">MKISTMSIQTNKENIPPVNKNSIPLIASSFKKNSSNRKIKRIPLADITNLFQNSSPFTMTPEGNGVSSVLPSASILLRSNSRRRTLVVVAQATVSKTLRMGFR</sequence>
<gene>
    <name evidence="1" type="ORF">L195_g048400</name>
</gene>
<comment type="caution">
    <text evidence="1">The sequence shown here is derived from an EMBL/GenBank/DDBJ whole genome shotgun (WGS) entry which is preliminary data.</text>
</comment>